<keyword evidence="4" id="KW-0997">Cell inner membrane</keyword>
<keyword evidence="3" id="KW-0410">Iron transport</keyword>
<keyword evidence="9" id="KW-0406">Ion transport</keyword>
<keyword evidence="8" id="KW-0408">Iron</keyword>
<keyword evidence="2" id="KW-1003">Cell membrane</keyword>
<dbReference type="GO" id="GO:0016020">
    <property type="term" value="C:membrane"/>
    <property type="evidence" value="ECO:0007669"/>
    <property type="project" value="InterPro"/>
</dbReference>
<evidence type="ECO:0000313" key="12">
    <source>
        <dbReference type="EMBL" id="WOO39555.1"/>
    </source>
</evidence>
<evidence type="ECO:0000256" key="2">
    <source>
        <dbReference type="ARBA" id="ARBA00022475"/>
    </source>
</evidence>
<protein>
    <submittedName>
        <fullName evidence="12">ABC transporter ATP-binding protein</fullName>
    </submittedName>
</protein>
<evidence type="ECO:0000256" key="3">
    <source>
        <dbReference type="ARBA" id="ARBA00022496"/>
    </source>
</evidence>
<dbReference type="Pfam" id="PF00005">
    <property type="entry name" value="ABC_tran"/>
    <property type="match status" value="1"/>
</dbReference>
<dbReference type="SUPFAM" id="SSF52540">
    <property type="entry name" value="P-loop containing nucleoside triphosphate hydrolases"/>
    <property type="match status" value="1"/>
</dbReference>
<reference evidence="12 13" key="1">
    <citation type="submission" date="2023-10" db="EMBL/GenBank/DDBJ databases">
        <title>Rubellicoccus peritrichatus gen. nov., sp. nov., isolated from an algae of coral reef tank.</title>
        <authorList>
            <person name="Luo J."/>
        </authorList>
    </citation>
    <scope>NUCLEOTIDE SEQUENCE [LARGE SCALE GENOMIC DNA]</scope>
    <source>
        <strain evidence="12 13">CR14</strain>
    </source>
</reference>
<proteinExistence type="predicted"/>
<dbReference type="GO" id="GO:0016887">
    <property type="term" value="F:ATP hydrolysis activity"/>
    <property type="evidence" value="ECO:0007669"/>
    <property type="project" value="InterPro"/>
</dbReference>
<evidence type="ECO:0000259" key="11">
    <source>
        <dbReference type="PROSITE" id="PS50893"/>
    </source>
</evidence>
<dbReference type="InterPro" id="IPR003593">
    <property type="entry name" value="AAA+_ATPase"/>
</dbReference>
<dbReference type="GO" id="GO:0015408">
    <property type="term" value="F:ABC-type ferric iron transporter activity"/>
    <property type="evidence" value="ECO:0007669"/>
    <property type="project" value="InterPro"/>
</dbReference>
<dbReference type="InterPro" id="IPR050093">
    <property type="entry name" value="ABC_SmlMolc_Importer"/>
</dbReference>
<dbReference type="SMART" id="SM00382">
    <property type="entry name" value="AAA"/>
    <property type="match status" value="1"/>
</dbReference>
<dbReference type="EMBL" id="CP136920">
    <property type="protein sequence ID" value="WOO39555.1"/>
    <property type="molecule type" value="Genomic_DNA"/>
</dbReference>
<organism evidence="12 13">
    <name type="scientific">Rubellicoccus peritrichatus</name>
    <dbReference type="NCBI Taxonomy" id="3080537"/>
    <lineage>
        <taxon>Bacteria</taxon>
        <taxon>Pseudomonadati</taxon>
        <taxon>Verrucomicrobiota</taxon>
        <taxon>Opitutia</taxon>
        <taxon>Puniceicoccales</taxon>
        <taxon>Cerasicoccaceae</taxon>
        <taxon>Rubellicoccus</taxon>
    </lineage>
</organism>
<keyword evidence="7" id="KW-1278">Translocase</keyword>
<sequence>MLRLEQITKSYARGEHAAVNAVSLSIDEGEHMALVGESGCGKTTLLRLLVGLEAPDAGSIHIGDKEVASEVSWVPAEKRGIGLVFQGGALFPHLDVAANIAYGLHRKSRNERKSVVEDMLKLIGLPDAQKRYPHELSGGERQRVAIARALAPKPSAILLDEPFSNLDPYLRERLRKDLSGILREVKTTCILVTHDISDAMNFGDRVAVMRKGNLQQVGKPNLIVQRPANEYCAQLFLHAGASVLPGLSQQVPKTDQNP</sequence>
<dbReference type="PROSITE" id="PS50893">
    <property type="entry name" value="ABC_TRANSPORTER_2"/>
    <property type="match status" value="1"/>
</dbReference>
<dbReference type="RefSeq" id="WP_317831493.1">
    <property type="nucleotide sequence ID" value="NZ_CP136920.1"/>
</dbReference>
<dbReference type="PANTHER" id="PTHR42781:SF5">
    <property type="entry name" value="PUTRESCINE TRANSPORT ATP-BINDING PROTEIN POTG"/>
    <property type="match status" value="1"/>
</dbReference>
<evidence type="ECO:0000256" key="8">
    <source>
        <dbReference type="ARBA" id="ARBA00023004"/>
    </source>
</evidence>
<dbReference type="InterPro" id="IPR027417">
    <property type="entry name" value="P-loop_NTPase"/>
</dbReference>
<evidence type="ECO:0000256" key="1">
    <source>
        <dbReference type="ARBA" id="ARBA00022448"/>
    </source>
</evidence>
<feature type="domain" description="ABC transporter" evidence="11">
    <location>
        <begin position="2"/>
        <end position="236"/>
    </location>
</feature>
<keyword evidence="13" id="KW-1185">Reference proteome</keyword>
<dbReference type="FunFam" id="3.40.50.300:FF:000425">
    <property type="entry name" value="Probable ABC transporter, ATP-binding subunit"/>
    <property type="match status" value="1"/>
</dbReference>
<keyword evidence="10" id="KW-0472">Membrane</keyword>
<name>A0AAQ3QU30_9BACT</name>
<evidence type="ECO:0000256" key="5">
    <source>
        <dbReference type="ARBA" id="ARBA00022741"/>
    </source>
</evidence>
<evidence type="ECO:0000256" key="4">
    <source>
        <dbReference type="ARBA" id="ARBA00022519"/>
    </source>
</evidence>
<evidence type="ECO:0000256" key="9">
    <source>
        <dbReference type="ARBA" id="ARBA00023065"/>
    </source>
</evidence>
<keyword evidence="5" id="KW-0547">Nucleotide-binding</keyword>
<dbReference type="InterPro" id="IPR015853">
    <property type="entry name" value="ABC_transpr_FbpC"/>
</dbReference>
<keyword evidence="6 12" id="KW-0067">ATP-binding</keyword>
<dbReference type="Proteomes" id="UP001304300">
    <property type="component" value="Chromosome"/>
</dbReference>
<evidence type="ECO:0000256" key="7">
    <source>
        <dbReference type="ARBA" id="ARBA00022967"/>
    </source>
</evidence>
<dbReference type="AlphaFoldDB" id="A0AAQ3QU30"/>
<dbReference type="CDD" id="cd03259">
    <property type="entry name" value="ABC_Carb_Solutes_like"/>
    <property type="match status" value="1"/>
</dbReference>
<dbReference type="InterPro" id="IPR017871">
    <property type="entry name" value="ABC_transporter-like_CS"/>
</dbReference>
<evidence type="ECO:0000313" key="13">
    <source>
        <dbReference type="Proteomes" id="UP001304300"/>
    </source>
</evidence>
<evidence type="ECO:0000256" key="10">
    <source>
        <dbReference type="ARBA" id="ARBA00023136"/>
    </source>
</evidence>
<dbReference type="InterPro" id="IPR003439">
    <property type="entry name" value="ABC_transporter-like_ATP-bd"/>
</dbReference>
<dbReference type="GO" id="GO:0005524">
    <property type="term" value="F:ATP binding"/>
    <property type="evidence" value="ECO:0007669"/>
    <property type="project" value="UniProtKB-KW"/>
</dbReference>
<evidence type="ECO:0000256" key="6">
    <source>
        <dbReference type="ARBA" id="ARBA00022840"/>
    </source>
</evidence>
<keyword evidence="1" id="KW-0813">Transport</keyword>
<gene>
    <name evidence="12" type="ORF">RZN69_13105</name>
</gene>
<dbReference type="PANTHER" id="PTHR42781">
    <property type="entry name" value="SPERMIDINE/PUTRESCINE IMPORT ATP-BINDING PROTEIN POTA"/>
    <property type="match status" value="1"/>
</dbReference>
<dbReference type="PROSITE" id="PS00211">
    <property type="entry name" value="ABC_TRANSPORTER_1"/>
    <property type="match status" value="1"/>
</dbReference>
<dbReference type="GO" id="GO:0015697">
    <property type="term" value="P:quaternary ammonium group transport"/>
    <property type="evidence" value="ECO:0007669"/>
    <property type="project" value="UniProtKB-ARBA"/>
</dbReference>
<dbReference type="Gene3D" id="3.40.50.300">
    <property type="entry name" value="P-loop containing nucleotide triphosphate hydrolases"/>
    <property type="match status" value="1"/>
</dbReference>
<dbReference type="KEGG" id="puo:RZN69_13105"/>
<accession>A0AAQ3QU30</accession>